<dbReference type="PANTHER" id="PTHR10869">
    <property type="entry name" value="PROLYL 4-HYDROXYLASE ALPHA SUBUNIT"/>
    <property type="match status" value="1"/>
</dbReference>
<dbReference type="InterPro" id="IPR045054">
    <property type="entry name" value="P4HA-like"/>
</dbReference>
<dbReference type="SMART" id="SM00702">
    <property type="entry name" value="P4Hc"/>
    <property type="match status" value="1"/>
</dbReference>
<name>X6NLC7_RETFI</name>
<keyword evidence="3" id="KW-0223">Dioxygenase</keyword>
<dbReference type="Gene3D" id="2.60.120.620">
    <property type="entry name" value="q2cbj1_9rhob like domain"/>
    <property type="match status" value="1"/>
</dbReference>
<dbReference type="GO" id="GO:0031418">
    <property type="term" value="F:L-ascorbic acid binding"/>
    <property type="evidence" value="ECO:0007669"/>
    <property type="project" value="InterPro"/>
</dbReference>
<comment type="cofactor">
    <cofactor evidence="1">
        <name>L-ascorbate</name>
        <dbReference type="ChEBI" id="CHEBI:38290"/>
    </cofactor>
</comment>
<dbReference type="Proteomes" id="UP000023152">
    <property type="component" value="Unassembled WGS sequence"/>
</dbReference>
<dbReference type="AlphaFoldDB" id="X6NLC7"/>
<dbReference type="GO" id="GO:0005506">
    <property type="term" value="F:iron ion binding"/>
    <property type="evidence" value="ECO:0007669"/>
    <property type="project" value="InterPro"/>
</dbReference>
<evidence type="ECO:0000256" key="5">
    <source>
        <dbReference type="ARBA" id="ARBA00023004"/>
    </source>
</evidence>
<accession>X6NLC7</accession>
<evidence type="ECO:0000256" key="1">
    <source>
        <dbReference type="ARBA" id="ARBA00001961"/>
    </source>
</evidence>
<organism evidence="7 8">
    <name type="scientific">Reticulomyxa filosa</name>
    <dbReference type="NCBI Taxonomy" id="46433"/>
    <lineage>
        <taxon>Eukaryota</taxon>
        <taxon>Sar</taxon>
        <taxon>Rhizaria</taxon>
        <taxon>Retaria</taxon>
        <taxon>Foraminifera</taxon>
        <taxon>Monothalamids</taxon>
        <taxon>Reticulomyxidae</taxon>
        <taxon>Reticulomyxa</taxon>
    </lineage>
</organism>
<dbReference type="InterPro" id="IPR006620">
    <property type="entry name" value="Pro_4_hyd_alph"/>
</dbReference>
<evidence type="ECO:0000259" key="6">
    <source>
        <dbReference type="PROSITE" id="PS51471"/>
    </source>
</evidence>
<keyword evidence="4" id="KW-0560">Oxidoreductase</keyword>
<proteinExistence type="predicted"/>
<evidence type="ECO:0000256" key="3">
    <source>
        <dbReference type="ARBA" id="ARBA00022964"/>
    </source>
</evidence>
<evidence type="ECO:0000313" key="8">
    <source>
        <dbReference type="Proteomes" id="UP000023152"/>
    </source>
</evidence>
<comment type="caution">
    <text evidence="7">The sequence shown here is derived from an EMBL/GenBank/DDBJ whole genome shotgun (WGS) entry which is preliminary data.</text>
</comment>
<dbReference type="Pfam" id="PF13640">
    <property type="entry name" value="2OG-FeII_Oxy_3"/>
    <property type="match status" value="1"/>
</dbReference>
<feature type="non-terminal residue" evidence="7">
    <location>
        <position position="1"/>
    </location>
</feature>
<dbReference type="GO" id="GO:0004656">
    <property type="term" value="F:procollagen-proline 4-dioxygenase activity"/>
    <property type="evidence" value="ECO:0007669"/>
    <property type="project" value="TreeGrafter"/>
</dbReference>
<dbReference type="PANTHER" id="PTHR10869:SF246">
    <property type="entry name" value="TRANSMEMBRANE PROLYL 4-HYDROXYLASE"/>
    <property type="match status" value="1"/>
</dbReference>
<dbReference type="EMBL" id="ASPP01007825">
    <property type="protein sequence ID" value="ETO26514.1"/>
    <property type="molecule type" value="Genomic_DNA"/>
</dbReference>
<feature type="domain" description="Fe2OG dioxygenase" evidence="6">
    <location>
        <begin position="86"/>
        <end position="238"/>
    </location>
</feature>
<reference evidence="7 8" key="1">
    <citation type="journal article" date="2013" name="Curr. Biol.">
        <title>The Genome of the Foraminiferan Reticulomyxa filosa.</title>
        <authorList>
            <person name="Glockner G."/>
            <person name="Hulsmann N."/>
            <person name="Schleicher M."/>
            <person name="Noegel A.A."/>
            <person name="Eichinger L."/>
            <person name="Gallinger C."/>
            <person name="Pawlowski J."/>
            <person name="Sierra R."/>
            <person name="Euteneuer U."/>
            <person name="Pillet L."/>
            <person name="Moustafa A."/>
            <person name="Platzer M."/>
            <person name="Groth M."/>
            <person name="Szafranski K."/>
            <person name="Schliwa M."/>
        </authorList>
    </citation>
    <scope>NUCLEOTIDE SEQUENCE [LARGE SCALE GENOMIC DNA]</scope>
</reference>
<keyword evidence="2" id="KW-0479">Metal-binding</keyword>
<dbReference type="OMA" id="AVFFSYE"/>
<dbReference type="GO" id="GO:0005783">
    <property type="term" value="C:endoplasmic reticulum"/>
    <property type="evidence" value="ECO:0007669"/>
    <property type="project" value="TreeGrafter"/>
</dbReference>
<protein>
    <recommendedName>
        <fullName evidence="6">Fe2OG dioxygenase domain-containing protein</fullName>
    </recommendedName>
</protein>
<dbReference type="PROSITE" id="PS51471">
    <property type="entry name" value="FE2OG_OXY"/>
    <property type="match status" value="1"/>
</dbReference>
<keyword evidence="8" id="KW-1185">Reference proteome</keyword>
<keyword evidence="5" id="KW-0408">Iron</keyword>
<dbReference type="OrthoDB" id="420380at2759"/>
<sequence length="244" mass="27936">LTLETLSTHPVILLAQGFLPFFYCDHVVNVSDKHMQHSTVSHMHNTRGSSDQWRTSTTHWLNAKQDPLVSRLHNIASQLTHIDRSHQEHVQVLRYYPSQQYDSHWDYFEPSLYRGTDMENTIKRGKNRLATVFWYMSDVSDGGWTYFPRSGKLPDPKVCVVCFLKNINVTLILGSYSYKLKKVSDCKKGGLLISPKKGNAILFYSMTPSGGFDELSLHGACPVGEKNIKWAANLWIWSKPVTFL</sequence>
<evidence type="ECO:0000256" key="4">
    <source>
        <dbReference type="ARBA" id="ARBA00023002"/>
    </source>
</evidence>
<dbReference type="InterPro" id="IPR005123">
    <property type="entry name" value="Oxoglu/Fe-dep_dioxygenase_dom"/>
</dbReference>
<evidence type="ECO:0000256" key="2">
    <source>
        <dbReference type="ARBA" id="ARBA00022723"/>
    </source>
</evidence>
<dbReference type="InterPro" id="IPR044862">
    <property type="entry name" value="Pro_4_hyd_alph_FE2OG_OXY"/>
</dbReference>
<gene>
    <name evidence="7" type="ORF">RFI_10623</name>
</gene>
<evidence type="ECO:0000313" key="7">
    <source>
        <dbReference type="EMBL" id="ETO26514.1"/>
    </source>
</evidence>